<accession>A0A5B1CE76</accession>
<keyword evidence="2" id="KW-1185">Reference proteome</keyword>
<sequence length="37" mass="4687">MGMLEMNHRHDELYYRYADRAKEAKDRFSFRNHNVRE</sequence>
<gene>
    <name evidence="1" type="ORF">LF1_02530</name>
</gene>
<evidence type="ECO:0000313" key="2">
    <source>
        <dbReference type="Proteomes" id="UP000322699"/>
    </source>
</evidence>
<dbReference type="EMBL" id="VRLW01000001">
    <property type="protein sequence ID" value="KAA1257763.1"/>
    <property type="molecule type" value="Genomic_DNA"/>
</dbReference>
<reference evidence="1 2" key="1">
    <citation type="submission" date="2019-08" db="EMBL/GenBank/DDBJ databases">
        <title>Deep-cultivation of Planctomycetes and their phenomic and genomic characterization uncovers novel biology.</title>
        <authorList>
            <person name="Wiegand S."/>
            <person name="Jogler M."/>
            <person name="Boedeker C."/>
            <person name="Pinto D."/>
            <person name="Vollmers J."/>
            <person name="Rivas-Marin E."/>
            <person name="Kohn T."/>
            <person name="Peeters S.H."/>
            <person name="Heuer A."/>
            <person name="Rast P."/>
            <person name="Oberbeckmann S."/>
            <person name="Bunk B."/>
            <person name="Jeske O."/>
            <person name="Meyerdierks A."/>
            <person name="Storesund J.E."/>
            <person name="Kallscheuer N."/>
            <person name="Luecker S."/>
            <person name="Lage O.M."/>
            <person name="Pohl T."/>
            <person name="Merkel B.J."/>
            <person name="Hornburger P."/>
            <person name="Mueller R.-W."/>
            <person name="Bruemmer F."/>
            <person name="Labrenz M."/>
            <person name="Spormann A.M."/>
            <person name="Op Den Camp H."/>
            <person name="Overmann J."/>
            <person name="Amann R."/>
            <person name="Jetten M.S.M."/>
            <person name="Mascher T."/>
            <person name="Medema M.H."/>
            <person name="Devos D.P."/>
            <person name="Kaster A.-K."/>
            <person name="Ovreas L."/>
            <person name="Rohde M."/>
            <person name="Galperin M.Y."/>
            <person name="Jogler C."/>
        </authorList>
    </citation>
    <scope>NUCLEOTIDE SEQUENCE [LARGE SCALE GENOMIC DNA]</scope>
    <source>
        <strain evidence="1 2">LF1</strain>
    </source>
</reference>
<dbReference type="AlphaFoldDB" id="A0A5B1CE76"/>
<dbReference type="Proteomes" id="UP000322699">
    <property type="component" value="Unassembled WGS sequence"/>
</dbReference>
<name>A0A5B1CE76_9BACT</name>
<protein>
    <submittedName>
        <fullName evidence="1">Uncharacterized protein</fullName>
    </submittedName>
</protein>
<proteinExistence type="predicted"/>
<comment type="caution">
    <text evidence="1">The sequence shown here is derived from an EMBL/GenBank/DDBJ whole genome shotgun (WGS) entry which is preliminary data.</text>
</comment>
<evidence type="ECO:0000313" key="1">
    <source>
        <dbReference type="EMBL" id="KAA1257763.1"/>
    </source>
</evidence>
<organism evidence="1 2">
    <name type="scientific">Rubripirellula obstinata</name>
    <dbReference type="NCBI Taxonomy" id="406547"/>
    <lineage>
        <taxon>Bacteria</taxon>
        <taxon>Pseudomonadati</taxon>
        <taxon>Planctomycetota</taxon>
        <taxon>Planctomycetia</taxon>
        <taxon>Pirellulales</taxon>
        <taxon>Pirellulaceae</taxon>
        <taxon>Rubripirellula</taxon>
    </lineage>
</organism>